<dbReference type="Proteomes" id="UP000326759">
    <property type="component" value="Unassembled WGS sequence"/>
</dbReference>
<evidence type="ECO:0000313" key="3">
    <source>
        <dbReference type="Proteomes" id="UP000326759"/>
    </source>
</evidence>
<dbReference type="EMBL" id="SEYY01023158">
    <property type="protein sequence ID" value="KAB7495046.1"/>
    <property type="molecule type" value="Genomic_DNA"/>
</dbReference>
<gene>
    <name evidence="2" type="ORF">Anas_08778</name>
</gene>
<protein>
    <submittedName>
        <fullName evidence="2">Uncharacterized protein</fullName>
    </submittedName>
</protein>
<feature type="region of interest" description="Disordered" evidence="1">
    <location>
        <begin position="76"/>
        <end position="114"/>
    </location>
</feature>
<keyword evidence="3" id="KW-1185">Reference proteome</keyword>
<name>A0A5N5SM16_9CRUS</name>
<proteinExistence type="predicted"/>
<accession>A0A5N5SM16</accession>
<sequence>MKNYFATFLKLDHILSSSPHIPSATATSNPPITDNINDSCIYQTFHRRSKMFQIRMKKISPIILPNVKLMLNPKRKLHQRRGKHLQENTRNQHLLKRSRNSGRNCRGPKGRVSI</sequence>
<organism evidence="2 3">
    <name type="scientific">Armadillidium nasatum</name>
    <dbReference type="NCBI Taxonomy" id="96803"/>
    <lineage>
        <taxon>Eukaryota</taxon>
        <taxon>Metazoa</taxon>
        <taxon>Ecdysozoa</taxon>
        <taxon>Arthropoda</taxon>
        <taxon>Crustacea</taxon>
        <taxon>Multicrustacea</taxon>
        <taxon>Malacostraca</taxon>
        <taxon>Eumalacostraca</taxon>
        <taxon>Peracarida</taxon>
        <taxon>Isopoda</taxon>
        <taxon>Oniscidea</taxon>
        <taxon>Crinocheta</taxon>
        <taxon>Armadillidiidae</taxon>
        <taxon>Armadillidium</taxon>
    </lineage>
</organism>
<reference evidence="2 3" key="1">
    <citation type="journal article" date="2019" name="PLoS Biol.">
        <title>Sex chromosomes control vertical transmission of feminizing Wolbachia symbionts in an isopod.</title>
        <authorList>
            <person name="Becking T."/>
            <person name="Chebbi M.A."/>
            <person name="Giraud I."/>
            <person name="Moumen B."/>
            <person name="Laverre T."/>
            <person name="Caubet Y."/>
            <person name="Peccoud J."/>
            <person name="Gilbert C."/>
            <person name="Cordaux R."/>
        </authorList>
    </citation>
    <scope>NUCLEOTIDE SEQUENCE [LARGE SCALE GENOMIC DNA]</scope>
    <source>
        <strain evidence="2">ANa2</strain>
        <tissue evidence="2">Whole body excluding digestive tract and cuticle</tissue>
    </source>
</reference>
<comment type="caution">
    <text evidence="2">The sequence shown here is derived from an EMBL/GenBank/DDBJ whole genome shotgun (WGS) entry which is preliminary data.</text>
</comment>
<evidence type="ECO:0000256" key="1">
    <source>
        <dbReference type="SAM" id="MobiDB-lite"/>
    </source>
</evidence>
<evidence type="ECO:0000313" key="2">
    <source>
        <dbReference type="EMBL" id="KAB7495046.1"/>
    </source>
</evidence>
<dbReference type="AlphaFoldDB" id="A0A5N5SM16"/>